<dbReference type="CDD" id="cd00118">
    <property type="entry name" value="LysM"/>
    <property type="match status" value="1"/>
</dbReference>
<keyword evidence="4" id="KW-1185">Reference proteome</keyword>
<feature type="compositionally biased region" description="Basic and acidic residues" evidence="1">
    <location>
        <begin position="470"/>
        <end position="480"/>
    </location>
</feature>
<dbReference type="RefSeq" id="WP_305990023.1">
    <property type="nucleotide sequence ID" value="NZ_JAVAMP010000001.1"/>
</dbReference>
<reference evidence="3 4" key="1">
    <citation type="submission" date="2023-08" db="EMBL/GenBank/DDBJ databases">
        <authorList>
            <person name="Park J.-S."/>
        </authorList>
    </citation>
    <scope>NUCLEOTIDE SEQUENCE [LARGE SCALE GENOMIC DNA]</scope>
    <source>
        <strain evidence="3 4">2205SS18-9</strain>
    </source>
</reference>
<feature type="compositionally biased region" description="Acidic residues" evidence="1">
    <location>
        <begin position="404"/>
        <end position="413"/>
    </location>
</feature>
<comment type="caution">
    <text evidence="3">The sequence shown here is derived from an EMBL/GenBank/DDBJ whole genome shotgun (WGS) entry which is preliminary data.</text>
</comment>
<dbReference type="InterPro" id="IPR018392">
    <property type="entry name" value="LysM"/>
</dbReference>
<feature type="region of interest" description="Disordered" evidence="1">
    <location>
        <begin position="373"/>
        <end position="491"/>
    </location>
</feature>
<evidence type="ECO:0000256" key="1">
    <source>
        <dbReference type="SAM" id="MobiDB-lite"/>
    </source>
</evidence>
<feature type="compositionally biased region" description="Low complexity" evidence="1">
    <location>
        <begin position="439"/>
        <end position="457"/>
    </location>
</feature>
<evidence type="ECO:0000259" key="2">
    <source>
        <dbReference type="PROSITE" id="PS51782"/>
    </source>
</evidence>
<dbReference type="SMART" id="SM00257">
    <property type="entry name" value="LysM"/>
    <property type="match status" value="1"/>
</dbReference>
<gene>
    <name evidence="3" type="ORF">Q5Y73_01200</name>
</gene>
<feature type="domain" description="LysM" evidence="2">
    <location>
        <begin position="519"/>
        <end position="563"/>
    </location>
</feature>
<feature type="compositionally biased region" description="Acidic residues" evidence="1">
    <location>
        <begin position="420"/>
        <end position="431"/>
    </location>
</feature>
<dbReference type="PROSITE" id="PS51782">
    <property type="entry name" value="LYSM"/>
    <property type="match status" value="1"/>
</dbReference>
<feature type="compositionally biased region" description="Basic and acidic residues" evidence="1">
    <location>
        <begin position="373"/>
        <end position="403"/>
    </location>
</feature>
<protein>
    <submittedName>
        <fullName evidence="3">LysM peptidoglycan-binding domain-containing protein</fullName>
    </submittedName>
</protein>
<accession>A0ABT9ITT2</accession>
<dbReference type="InterPro" id="IPR048862">
    <property type="entry name" value="SPOCS_spoVID_N"/>
</dbReference>
<dbReference type="Pfam" id="PF20918">
    <property type="entry name" value="SPOCS_spoVID-N"/>
    <property type="match status" value="1"/>
</dbReference>
<sequence>MNDQPKGLRFDIFERVHLPEDIEGIQDLDDIELIPDIHLETRGDQANLVGKLILSGQYVGIRNKNNKRILEHFIPVDITLPLNRIHSLEEIGVEIENFDIDLLSTRNLNVSGVLSLVGIEVQSNQDEHWNNVEETVFVHHANEDKPEWSGETAEPFLQETTAQNFNPMSAKGDVPNFVTPRKEEEPVVEMAEVEVEQPIEKVEKVKAAEKKEEPVKEVKEAIKELVKEKSKEKPVAEKKVEMKIELKKETKVEPKEAAKKKEKVNDVASEEINDKVNEDVEEKVKKVEEKSKIPNPIKPLLEKIGKGSGKNRKELEAVEEIEEPVVEPKTEMKEEIIKEIKEAPKEKKPVSEKKIEMKIEMKKEVKKDLKEAKEEVKEELKEEPEKKTIKSKLKKAEKQKVAEEVQDEVEAVEESTNVEAVEETEENILQEEETKPSKFKLAFSSKKSSNQESSDNQFVNKFKKLLHKKDKQENSDENRSTTEIAEADTDAADVREDGLEWKKLFLAEEEEVQKFKKVRMCIVQKEETIETIAARYELNPREILLYNRFDNQVEVHAGQVIYIPQKK</sequence>
<proteinExistence type="predicted"/>
<dbReference type="Proteomes" id="UP001231941">
    <property type="component" value="Unassembled WGS sequence"/>
</dbReference>
<organism evidence="3 4">
    <name type="scientific">Chengkuizengella axinellae</name>
    <dbReference type="NCBI Taxonomy" id="3064388"/>
    <lineage>
        <taxon>Bacteria</taxon>
        <taxon>Bacillati</taxon>
        <taxon>Bacillota</taxon>
        <taxon>Bacilli</taxon>
        <taxon>Bacillales</taxon>
        <taxon>Paenibacillaceae</taxon>
        <taxon>Chengkuizengella</taxon>
    </lineage>
</organism>
<dbReference type="Gene3D" id="3.10.350.10">
    <property type="entry name" value="LysM domain"/>
    <property type="match status" value="1"/>
</dbReference>
<dbReference type="EMBL" id="JAVAMP010000001">
    <property type="protein sequence ID" value="MDP5272713.1"/>
    <property type="molecule type" value="Genomic_DNA"/>
</dbReference>
<name>A0ABT9ITT2_9BACL</name>
<dbReference type="Pfam" id="PF01476">
    <property type="entry name" value="LysM"/>
    <property type="match status" value="1"/>
</dbReference>
<evidence type="ECO:0000313" key="3">
    <source>
        <dbReference type="EMBL" id="MDP5272713.1"/>
    </source>
</evidence>
<dbReference type="InterPro" id="IPR036779">
    <property type="entry name" value="LysM_dom_sf"/>
</dbReference>
<evidence type="ECO:0000313" key="4">
    <source>
        <dbReference type="Proteomes" id="UP001231941"/>
    </source>
</evidence>
<dbReference type="SUPFAM" id="SSF54106">
    <property type="entry name" value="LysM domain"/>
    <property type="match status" value="1"/>
</dbReference>